<proteinExistence type="predicted"/>
<feature type="region of interest" description="Disordered" evidence="1">
    <location>
        <begin position="12"/>
        <end position="252"/>
    </location>
</feature>
<sequence length="317" mass="34608">MIQLLIFSPAFSDTHHPKKMPVHPPGDAWPGAGTDPHARVHDAKGGKTPAPIPASWQARNPADHTASPPLAGRPRPRAWTTARTTARTTADHGRRRTTARRQTAHHRQRRHPTVTCTRADPGIREDLTHEPRPVAATTPSTSLGPAAPPRTRVRRRPVAVTRSGCASHPIPGMRPYSESNGHQGPTAITVRTAIKNRTSSRPERPERPERTERPKRTGRHQGPNASALIAERNRNHSSGSNSKIGPYGSLPSRIRTVNSEVDTSTQLPSPQRELFRHPACVDGLSPNVPPLLAAGRSCARAGQRSVFPRRSAARRSR</sequence>
<dbReference type="EMBL" id="RJKL01000001">
    <property type="protein sequence ID" value="ROP27391.1"/>
    <property type="molecule type" value="Genomic_DNA"/>
</dbReference>
<dbReference type="Proteomes" id="UP000271683">
    <property type="component" value="Unassembled WGS sequence"/>
</dbReference>
<dbReference type="AlphaFoldDB" id="A0A3N1GAZ0"/>
<feature type="compositionally biased region" description="Basic and acidic residues" evidence="1">
    <location>
        <begin position="36"/>
        <end position="45"/>
    </location>
</feature>
<feature type="compositionally biased region" description="Low complexity" evidence="1">
    <location>
        <begin position="77"/>
        <end position="88"/>
    </location>
</feature>
<accession>A0A3N1GAZ0</accession>
<name>A0A3N1GAZ0_9ACTN</name>
<reference evidence="2 3" key="1">
    <citation type="submission" date="2018-11" db="EMBL/GenBank/DDBJ databases">
        <title>Sequencing the genomes of 1000 actinobacteria strains.</title>
        <authorList>
            <person name="Klenk H.-P."/>
        </authorList>
    </citation>
    <scope>NUCLEOTIDE SEQUENCE [LARGE SCALE GENOMIC DNA]</scope>
    <source>
        <strain evidence="2 3">DSM 43634</strain>
    </source>
</reference>
<evidence type="ECO:0000256" key="1">
    <source>
        <dbReference type="SAM" id="MobiDB-lite"/>
    </source>
</evidence>
<protein>
    <submittedName>
        <fullName evidence="2">Uncharacterized protein</fullName>
    </submittedName>
</protein>
<organism evidence="2 3">
    <name type="scientific">Couchioplanes caeruleus</name>
    <dbReference type="NCBI Taxonomy" id="56438"/>
    <lineage>
        <taxon>Bacteria</taxon>
        <taxon>Bacillati</taxon>
        <taxon>Actinomycetota</taxon>
        <taxon>Actinomycetes</taxon>
        <taxon>Micromonosporales</taxon>
        <taxon>Micromonosporaceae</taxon>
        <taxon>Couchioplanes</taxon>
    </lineage>
</organism>
<comment type="caution">
    <text evidence="2">The sequence shown here is derived from an EMBL/GenBank/DDBJ whole genome shotgun (WGS) entry which is preliminary data.</text>
</comment>
<gene>
    <name evidence="2" type="ORF">EDD30_0060</name>
</gene>
<evidence type="ECO:0000313" key="3">
    <source>
        <dbReference type="Proteomes" id="UP000271683"/>
    </source>
</evidence>
<feature type="compositionally biased region" description="Basic residues" evidence="1">
    <location>
        <begin position="93"/>
        <end position="112"/>
    </location>
</feature>
<evidence type="ECO:0000313" key="2">
    <source>
        <dbReference type="EMBL" id="ROP27391.1"/>
    </source>
</evidence>
<feature type="compositionally biased region" description="Basic and acidic residues" evidence="1">
    <location>
        <begin position="200"/>
        <end position="215"/>
    </location>
</feature>
<feature type="compositionally biased region" description="Basic and acidic residues" evidence="1">
    <location>
        <begin position="121"/>
        <end position="132"/>
    </location>
</feature>